<feature type="transmembrane region" description="Helical" evidence="1">
    <location>
        <begin position="32"/>
        <end position="55"/>
    </location>
</feature>
<proteinExistence type="predicted"/>
<reference evidence="2 3" key="1">
    <citation type="journal article" date="2015" name="Genome Biol. Evol.">
        <title>Found and Lost: The Fates of Horizontally Acquired Genes in Arthropod-Symbiotic Spiroplasma.</title>
        <authorList>
            <person name="Lo W.S."/>
            <person name="Gasparich G.E."/>
            <person name="Kuo C.H."/>
        </authorList>
    </citation>
    <scope>NUCLEOTIDE SEQUENCE [LARGE SCALE GENOMIC DNA]</scope>
    <source>
        <strain evidence="3">TDA-040725-5</strain>
    </source>
</reference>
<evidence type="ECO:0000256" key="1">
    <source>
        <dbReference type="SAM" id="Phobius"/>
    </source>
</evidence>
<keyword evidence="3" id="KW-1185">Reference proteome</keyword>
<accession>A0A0H3XJI8</accession>
<gene>
    <name evidence="2" type="ORF">SERIO_v1c12060</name>
</gene>
<organism evidence="2 3">
    <name type="scientific">Spiroplasma eriocheiris</name>
    <dbReference type="NCBI Taxonomy" id="315358"/>
    <lineage>
        <taxon>Bacteria</taxon>
        <taxon>Bacillati</taxon>
        <taxon>Mycoplasmatota</taxon>
        <taxon>Mollicutes</taxon>
        <taxon>Entomoplasmatales</taxon>
        <taxon>Spiroplasmataceae</taxon>
        <taxon>Spiroplasma</taxon>
    </lineage>
</organism>
<keyword evidence="1" id="KW-0812">Transmembrane</keyword>
<sequence length="107" mass="12310">MQRFISILFLLAENNSSNDTSNNVDHHTQMVIWGWVIGVSFVIAVILILLHFFWWKNHIRFQRDQTMKIARERGILAEIKGNIFLILASLFAIAFVVGIVTIIKLAT</sequence>
<dbReference type="AlphaFoldDB" id="A0A0H3XJI8"/>
<keyword evidence="1" id="KW-0472">Membrane</keyword>
<protein>
    <submittedName>
        <fullName evidence="2">Uncharacterized protein</fullName>
    </submittedName>
</protein>
<dbReference type="STRING" id="315358.SERIO_v1c12060"/>
<dbReference type="PATRIC" id="fig|743698.3.peg.1218"/>
<evidence type="ECO:0000313" key="3">
    <source>
        <dbReference type="Proteomes" id="UP000035661"/>
    </source>
</evidence>
<feature type="transmembrane region" description="Helical" evidence="1">
    <location>
        <begin position="83"/>
        <end position="106"/>
    </location>
</feature>
<dbReference type="Proteomes" id="UP000035661">
    <property type="component" value="Chromosome"/>
</dbReference>
<dbReference type="KEGG" id="seri:SERIO_v1c12060"/>
<reference evidence="3" key="2">
    <citation type="submission" date="2015-06" db="EMBL/GenBank/DDBJ databases">
        <title>Complete genome sequence of Spiroplasma eriocheiris TDA-040725-5 (DSM 21848).</title>
        <authorList>
            <person name="Lo W.-S."/>
            <person name="Kuo C.-H."/>
        </authorList>
    </citation>
    <scope>NUCLEOTIDE SEQUENCE [LARGE SCALE GENOMIC DNA]</scope>
    <source>
        <strain evidence="3">TDA-040725-5</strain>
    </source>
</reference>
<evidence type="ECO:0000313" key="2">
    <source>
        <dbReference type="EMBL" id="AKM54755.1"/>
    </source>
</evidence>
<dbReference type="RefSeq" id="WP_236682145.1">
    <property type="nucleotide sequence ID" value="NZ_CP011856.1"/>
</dbReference>
<name>A0A0H3XJI8_9MOLU</name>
<keyword evidence="1" id="KW-1133">Transmembrane helix</keyword>
<dbReference type="EMBL" id="CP011856">
    <property type="protein sequence ID" value="AKM54755.1"/>
    <property type="molecule type" value="Genomic_DNA"/>
</dbReference>